<dbReference type="InterPro" id="IPR029753">
    <property type="entry name" value="D-isomer_DH_CS"/>
</dbReference>
<evidence type="ECO:0000256" key="1">
    <source>
        <dbReference type="ARBA" id="ARBA00005854"/>
    </source>
</evidence>
<gene>
    <name evidence="5" type="ORF">PQO05_14980</name>
</gene>
<evidence type="ECO:0000256" key="2">
    <source>
        <dbReference type="ARBA" id="ARBA00023002"/>
    </source>
</evidence>
<dbReference type="PROSITE" id="PS00671">
    <property type="entry name" value="D_2_HYDROXYACID_DH_3"/>
    <property type="match status" value="1"/>
</dbReference>
<accession>A0ABY7T0S1</accession>
<dbReference type="PANTHER" id="PTHR42789">
    <property type="entry name" value="D-ISOMER SPECIFIC 2-HYDROXYACID DEHYDROGENASE FAMILY PROTEIN (AFU_ORTHOLOGUE AFUA_6G10090)"/>
    <property type="match status" value="1"/>
</dbReference>
<evidence type="ECO:0000313" key="6">
    <source>
        <dbReference type="Proteomes" id="UP001216139"/>
    </source>
</evidence>
<protein>
    <submittedName>
        <fullName evidence="5">D-2-hydroxyacid dehydrogenase family protein</fullName>
    </submittedName>
</protein>
<evidence type="ECO:0000256" key="3">
    <source>
        <dbReference type="ARBA" id="ARBA00023027"/>
    </source>
</evidence>
<dbReference type="InterPro" id="IPR029752">
    <property type="entry name" value="D-isomer_DH_CS1"/>
</dbReference>
<sequence length="324" mass="36105">MESVIYAADFIMENKSKIAVLDDYQQVALNMADWDNVKSVADITVFSDHIADEAKVVERLLPFNIVCVMRERTPLTRNILMQLPNLKLIVSTGARNASIDNEAVAEFNIELKHTRYLSTGAPEITWTLLMALAKHIPQENANFKSGGWQQTIGMDLAGKTIGIVGLGRVGEKIAQFARAFDMNVIAWSQNLTEEKAEALGAKLVTKEELFKQADIVTTHLVLSARTKGIIGQQEFDLMKPTALFINTSRGPLVDEKALIETLQQKKIAGAAIDVFDVEPLPADHPLRKLDNLLATSHIGYVTENTYRLFYGDTVNILNEWLDQH</sequence>
<dbReference type="PANTHER" id="PTHR42789:SF1">
    <property type="entry name" value="D-ISOMER SPECIFIC 2-HYDROXYACID DEHYDROGENASE FAMILY PROTEIN (AFU_ORTHOLOGUE AFUA_6G10090)"/>
    <property type="match status" value="1"/>
</dbReference>
<dbReference type="CDD" id="cd12169">
    <property type="entry name" value="PGDH_like_1"/>
    <property type="match status" value="1"/>
</dbReference>
<dbReference type="Gene3D" id="3.40.50.720">
    <property type="entry name" value="NAD(P)-binding Rossmann-like Domain"/>
    <property type="match status" value="2"/>
</dbReference>
<dbReference type="Proteomes" id="UP001216139">
    <property type="component" value="Chromosome"/>
</dbReference>
<keyword evidence="3" id="KW-0520">NAD</keyword>
<keyword evidence="6" id="KW-1185">Reference proteome</keyword>
<dbReference type="EMBL" id="CP117167">
    <property type="protein sequence ID" value="WCT10035.1"/>
    <property type="molecule type" value="Genomic_DNA"/>
</dbReference>
<name>A0ABY7T0S1_9SPHI</name>
<dbReference type="RefSeq" id="WP_273628134.1">
    <property type="nucleotide sequence ID" value="NZ_CP117167.1"/>
</dbReference>
<dbReference type="Pfam" id="PF02826">
    <property type="entry name" value="2-Hacid_dh_C"/>
    <property type="match status" value="1"/>
</dbReference>
<dbReference type="PROSITE" id="PS00065">
    <property type="entry name" value="D_2_HYDROXYACID_DH_1"/>
    <property type="match status" value="1"/>
</dbReference>
<dbReference type="InterPro" id="IPR050857">
    <property type="entry name" value="D-2-hydroxyacid_DH"/>
</dbReference>
<dbReference type="InterPro" id="IPR006140">
    <property type="entry name" value="D-isomer_DH_NAD-bd"/>
</dbReference>
<evidence type="ECO:0000259" key="4">
    <source>
        <dbReference type="Pfam" id="PF02826"/>
    </source>
</evidence>
<evidence type="ECO:0000313" key="5">
    <source>
        <dbReference type="EMBL" id="WCT10035.1"/>
    </source>
</evidence>
<keyword evidence="2" id="KW-0560">Oxidoreductase</keyword>
<comment type="similarity">
    <text evidence="1">Belongs to the D-isomer specific 2-hydroxyacid dehydrogenase family.</text>
</comment>
<dbReference type="InterPro" id="IPR036291">
    <property type="entry name" value="NAD(P)-bd_dom_sf"/>
</dbReference>
<organism evidence="5 6">
    <name type="scientific">Mucilaginibacter jinjuensis</name>
    <dbReference type="NCBI Taxonomy" id="1176721"/>
    <lineage>
        <taxon>Bacteria</taxon>
        <taxon>Pseudomonadati</taxon>
        <taxon>Bacteroidota</taxon>
        <taxon>Sphingobacteriia</taxon>
        <taxon>Sphingobacteriales</taxon>
        <taxon>Sphingobacteriaceae</taxon>
        <taxon>Mucilaginibacter</taxon>
    </lineage>
</organism>
<proteinExistence type="inferred from homology"/>
<feature type="domain" description="D-isomer specific 2-hydroxyacid dehydrogenase NAD-binding" evidence="4">
    <location>
        <begin position="127"/>
        <end position="299"/>
    </location>
</feature>
<reference evidence="5 6" key="1">
    <citation type="submission" date="2023-02" db="EMBL/GenBank/DDBJ databases">
        <title>Genome sequence of Mucilaginibacter jinjuensis strain KACC 16571.</title>
        <authorList>
            <person name="Kim S."/>
            <person name="Heo J."/>
            <person name="Kwon S.-W."/>
        </authorList>
    </citation>
    <scope>NUCLEOTIDE SEQUENCE [LARGE SCALE GENOMIC DNA]</scope>
    <source>
        <strain evidence="5 6">KACC 16571</strain>
    </source>
</reference>
<dbReference type="SUPFAM" id="SSF51735">
    <property type="entry name" value="NAD(P)-binding Rossmann-fold domains"/>
    <property type="match status" value="1"/>
</dbReference>
<dbReference type="SUPFAM" id="SSF52283">
    <property type="entry name" value="Formate/glycerate dehydrogenase catalytic domain-like"/>
    <property type="match status" value="1"/>
</dbReference>